<dbReference type="InterPro" id="IPR009078">
    <property type="entry name" value="Ferritin-like_SF"/>
</dbReference>
<evidence type="ECO:0000313" key="2">
    <source>
        <dbReference type="Proteomes" id="UP000679749"/>
    </source>
</evidence>
<dbReference type="Gene3D" id="1.20.1260.10">
    <property type="match status" value="1"/>
</dbReference>
<proteinExistence type="predicted"/>
<dbReference type="SUPFAM" id="SSF47240">
    <property type="entry name" value="Ferritin-like"/>
    <property type="match status" value="1"/>
</dbReference>
<dbReference type="AlphaFoldDB" id="A0A942YUT1"/>
<gene>
    <name evidence="1" type="ORF">KHA99_17935</name>
</gene>
<dbReference type="RefSeq" id="WP_213118807.1">
    <property type="nucleotide sequence ID" value="NZ_JAGYPF010000003.1"/>
</dbReference>
<dbReference type="Proteomes" id="UP000679749">
    <property type="component" value="Unassembled WGS sequence"/>
</dbReference>
<keyword evidence="2" id="KW-1185">Reference proteome</keyword>
<reference evidence="1" key="1">
    <citation type="submission" date="2021-05" db="EMBL/GenBank/DDBJ databases">
        <title>Novel Bacillus species.</title>
        <authorList>
            <person name="Liu G."/>
        </authorList>
    </citation>
    <scope>NUCLEOTIDE SEQUENCE</scope>
    <source>
        <strain evidence="1">FJAT-49825</strain>
    </source>
</reference>
<dbReference type="EMBL" id="JAGYPF010000003">
    <property type="protein sequence ID" value="MBS4214333.1"/>
    <property type="molecule type" value="Genomic_DNA"/>
</dbReference>
<protein>
    <submittedName>
        <fullName evidence="1">Phenylacetate-CoA oxygenase subunit PaaI</fullName>
    </submittedName>
</protein>
<comment type="caution">
    <text evidence="1">The sequence shown here is derived from an EMBL/GenBank/DDBJ whole genome shotgun (WGS) entry which is preliminary data.</text>
</comment>
<name>A0A942YUT1_9BACI</name>
<dbReference type="InterPro" id="IPR007814">
    <property type="entry name" value="PaaA_PaaC"/>
</dbReference>
<dbReference type="GO" id="GO:0010124">
    <property type="term" value="P:phenylacetate catabolic process"/>
    <property type="evidence" value="ECO:0007669"/>
    <property type="project" value="InterPro"/>
</dbReference>
<accession>A0A942YUT1</accession>
<evidence type="ECO:0000313" key="1">
    <source>
        <dbReference type="EMBL" id="MBS4214333.1"/>
    </source>
</evidence>
<dbReference type="Pfam" id="PF05138">
    <property type="entry name" value="PaaA_PaaC"/>
    <property type="match status" value="1"/>
</dbReference>
<organism evidence="1 2">
    <name type="scientific">Neobacillus rhizophilus</name>
    <dbReference type="NCBI Taxonomy" id="2833579"/>
    <lineage>
        <taxon>Bacteria</taxon>
        <taxon>Bacillati</taxon>
        <taxon>Bacillota</taxon>
        <taxon>Bacilli</taxon>
        <taxon>Bacillales</taxon>
        <taxon>Bacillaceae</taxon>
        <taxon>Neobacillus</taxon>
    </lineage>
</organism>
<dbReference type="InterPro" id="IPR012347">
    <property type="entry name" value="Ferritin-like"/>
</dbReference>
<sequence>MANKKNDSLIVLAETIADNKFITGDRLVEIGISGPTLEASLSSIAMAQAELGHARLMYKWSNELQGLNASKMEVKEQTGKAFPALVNASNWLSLIAGLYANNQAVDLVIKAILKAEPPNLPTPFNKMIREQQEHLLYAKSWCKQLLRDRGAVPRVFKQHLEKAVAEVEQWLVKVEKDPQLQSEAIILNNSNLVKTFKSEIEQLTNFEEVQHV</sequence>